<protein>
    <recommendedName>
        <fullName evidence="1">Flagellin</fullName>
    </recommendedName>
</protein>
<proteinExistence type="predicted"/>
<dbReference type="GO" id="GO:0009288">
    <property type="term" value="C:bacterial-type flagellum"/>
    <property type="evidence" value="ECO:0007669"/>
    <property type="project" value="InterPro"/>
</dbReference>
<dbReference type="Gene3D" id="1.20.1330.10">
    <property type="entry name" value="f41 fragment of flagellin, N-terminal domain"/>
    <property type="match status" value="1"/>
</dbReference>
<gene>
    <name evidence="3" type="ORF">SAMN05880501_107118</name>
</gene>
<dbReference type="PANTHER" id="PTHR42792:SF2">
    <property type="entry name" value="FLAGELLIN"/>
    <property type="match status" value="1"/>
</dbReference>
<keyword evidence="3" id="KW-0282">Flagellum</keyword>
<dbReference type="Pfam" id="PF00669">
    <property type="entry name" value="Flagellin_N"/>
    <property type="match status" value="1"/>
</dbReference>
<dbReference type="PANTHER" id="PTHR42792">
    <property type="entry name" value="FLAGELLIN"/>
    <property type="match status" value="1"/>
</dbReference>
<evidence type="ECO:0000259" key="2">
    <source>
        <dbReference type="Pfam" id="PF00669"/>
    </source>
</evidence>
<keyword evidence="4" id="KW-1185">Reference proteome</keyword>
<dbReference type="InterPro" id="IPR001029">
    <property type="entry name" value="Flagellin_N"/>
</dbReference>
<dbReference type="GO" id="GO:0005198">
    <property type="term" value="F:structural molecule activity"/>
    <property type="evidence" value="ECO:0007669"/>
    <property type="project" value="InterPro"/>
</dbReference>
<organism evidence="3 4">
    <name type="scientific">Ureibacillus xyleni</name>
    <dbReference type="NCBI Taxonomy" id="614648"/>
    <lineage>
        <taxon>Bacteria</taxon>
        <taxon>Bacillati</taxon>
        <taxon>Bacillota</taxon>
        <taxon>Bacilli</taxon>
        <taxon>Bacillales</taxon>
        <taxon>Caryophanaceae</taxon>
        <taxon>Ureibacillus</taxon>
    </lineage>
</organism>
<reference evidence="4" key="1">
    <citation type="submission" date="2017-08" db="EMBL/GenBank/DDBJ databases">
        <authorList>
            <person name="Varghese N."/>
            <person name="Submissions S."/>
        </authorList>
    </citation>
    <scope>NUCLEOTIDE SEQUENCE [LARGE SCALE GENOMIC DNA]</scope>
    <source>
        <strain evidence="4">JC22</strain>
    </source>
</reference>
<evidence type="ECO:0000313" key="3">
    <source>
        <dbReference type="EMBL" id="SOC13178.1"/>
    </source>
</evidence>
<feature type="domain" description="Flagellin N-terminal" evidence="2">
    <location>
        <begin position="3"/>
        <end position="136"/>
    </location>
</feature>
<dbReference type="RefSeq" id="WP_097073847.1">
    <property type="nucleotide sequence ID" value="NZ_OBMQ01000007.1"/>
</dbReference>
<dbReference type="EMBL" id="OBMQ01000007">
    <property type="protein sequence ID" value="SOC13178.1"/>
    <property type="molecule type" value="Genomic_DNA"/>
</dbReference>
<dbReference type="InterPro" id="IPR001492">
    <property type="entry name" value="Flagellin"/>
</dbReference>
<name>A0A285SYK6_9BACL</name>
<evidence type="ECO:0000256" key="1">
    <source>
        <dbReference type="ARBA" id="ARBA00020110"/>
    </source>
</evidence>
<accession>A0A285SYK6</accession>
<evidence type="ECO:0000313" key="4">
    <source>
        <dbReference type="Proteomes" id="UP000219636"/>
    </source>
</evidence>
<keyword evidence="3" id="KW-0966">Cell projection</keyword>
<dbReference type="AlphaFoldDB" id="A0A285SYK6"/>
<sequence>MRINHDLLAYNTYKQLTTNTVDTNKSLEKLSLRNNINSTSNEINLELARRRYEIDKLSAPQKQIQDTKAKLDIAEGGLKETDSLLFQMKELAGKASNDISDSDRSSYQEQFNSLAEEITKIGDKMKINGENALDGILNLVTQTSNLGGHDRSGKIGDMLPGDLGISGLSISTKTDATAAFSKIEEAMSTISDQLSSVGAESNRLDKMFRNIQPSIEYLENTNSTSRTTSINIEEEMKKLEEMKQKMVPIINNLHQNQNPIGVLQLLRG</sequence>
<dbReference type="SUPFAM" id="SSF64518">
    <property type="entry name" value="Phase 1 flagellin"/>
    <property type="match status" value="1"/>
</dbReference>
<dbReference type="Proteomes" id="UP000219636">
    <property type="component" value="Unassembled WGS sequence"/>
</dbReference>
<dbReference type="PRINTS" id="PR00207">
    <property type="entry name" value="FLAGELLIN"/>
</dbReference>
<keyword evidence="3" id="KW-0969">Cilium</keyword>